<reference evidence="3" key="1">
    <citation type="submission" date="2015-04" db="UniProtKB">
        <authorList>
            <consortium name="EnsemblPlants"/>
        </authorList>
    </citation>
    <scope>IDENTIFICATION</scope>
</reference>
<dbReference type="InterPro" id="IPR025521">
    <property type="entry name" value="Neprosin_propep"/>
</dbReference>
<sequence>MKESQVIIVTLLLFCIVLIIRGEEIQHINPRRSTNQDLTNQEVNKIIQAEDGDVYDCIDINRQPAFNHPLLKDHKIQLKPNSFPVGIDVENPFMYPISEAQLPTAECPTGTIPILCNNRQENISTKNTDAIGTSQQQEVAGIKYFDDIYGTQAAINIYEPMVKHHWDLSGSWIQIENGPDVIGAGSWVSPSFSGDSFARFHISWRDEVQNKSCNNHKCPGFVQVSSSVVLGGRIQPVSVYNGPQYAIKVLIFKDPKTENWWLVYGEEKTAIGYWPSSQFSYMKEMASKALWGGYVQGPTASEDSPQMGSGHFASEGYGKAAFVRDIQVVNEDNMRVIPNPVKADPGSTNRRKYTYEYYGHNPNGMNVYYGGPGSYS</sequence>
<dbReference type="EnsemblPlants" id="OGLUM05G13080.1">
    <property type="protein sequence ID" value="OGLUM05G13080.1"/>
    <property type="gene ID" value="OGLUM05G13080"/>
</dbReference>
<proteinExistence type="predicted"/>
<dbReference type="Gramene" id="OGLUM05G13080.1">
    <property type="protein sequence ID" value="OGLUM05G13080.1"/>
    <property type="gene ID" value="OGLUM05G13080"/>
</dbReference>
<dbReference type="Proteomes" id="UP000026961">
    <property type="component" value="Chromosome 5"/>
</dbReference>
<evidence type="ECO:0000313" key="4">
    <source>
        <dbReference type="Proteomes" id="UP000026961"/>
    </source>
</evidence>
<dbReference type="PANTHER" id="PTHR31589">
    <property type="entry name" value="PROTEIN, PUTATIVE (DUF239)-RELATED-RELATED"/>
    <property type="match status" value="1"/>
</dbReference>
<dbReference type="Pfam" id="PF03080">
    <property type="entry name" value="Neprosin"/>
    <property type="match status" value="1"/>
</dbReference>
<dbReference type="AlphaFoldDB" id="A0A0D9ZXN4"/>
<evidence type="ECO:0000313" key="3">
    <source>
        <dbReference type="EnsemblPlants" id="OGLUM05G13080.1"/>
    </source>
</evidence>
<dbReference type="PROSITE" id="PS52045">
    <property type="entry name" value="NEPROSIN_PEP_CD"/>
    <property type="match status" value="1"/>
</dbReference>
<evidence type="ECO:0000256" key="1">
    <source>
        <dbReference type="SAM" id="SignalP"/>
    </source>
</evidence>
<name>A0A0D9ZXN4_9ORYZ</name>
<dbReference type="eggNOG" id="ENOG502QVB2">
    <property type="taxonomic scope" value="Eukaryota"/>
</dbReference>
<keyword evidence="4" id="KW-1185">Reference proteome</keyword>
<dbReference type="STRING" id="40148.A0A0D9ZXN4"/>
<dbReference type="Pfam" id="PF14365">
    <property type="entry name" value="Neprosin_AP"/>
    <property type="match status" value="1"/>
</dbReference>
<feature type="chain" id="PRO_5002352723" description="Neprosin PEP catalytic domain-containing protein" evidence="1">
    <location>
        <begin position="23"/>
        <end position="376"/>
    </location>
</feature>
<accession>A0A0D9ZXN4</accession>
<evidence type="ECO:0000259" key="2">
    <source>
        <dbReference type="PROSITE" id="PS52045"/>
    </source>
</evidence>
<organism evidence="3">
    <name type="scientific">Oryza glumipatula</name>
    <dbReference type="NCBI Taxonomy" id="40148"/>
    <lineage>
        <taxon>Eukaryota</taxon>
        <taxon>Viridiplantae</taxon>
        <taxon>Streptophyta</taxon>
        <taxon>Embryophyta</taxon>
        <taxon>Tracheophyta</taxon>
        <taxon>Spermatophyta</taxon>
        <taxon>Magnoliopsida</taxon>
        <taxon>Liliopsida</taxon>
        <taxon>Poales</taxon>
        <taxon>Poaceae</taxon>
        <taxon>BOP clade</taxon>
        <taxon>Oryzoideae</taxon>
        <taxon>Oryzeae</taxon>
        <taxon>Oryzinae</taxon>
        <taxon>Oryza</taxon>
    </lineage>
</organism>
<reference evidence="3" key="2">
    <citation type="submission" date="2018-05" db="EMBL/GenBank/DDBJ databases">
        <title>OgluRS3 (Oryza glumaepatula Reference Sequence Version 3).</title>
        <authorList>
            <person name="Zhang J."/>
            <person name="Kudrna D."/>
            <person name="Lee S."/>
            <person name="Talag J."/>
            <person name="Welchert J."/>
            <person name="Wing R.A."/>
        </authorList>
    </citation>
    <scope>NUCLEOTIDE SEQUENCE [LARGE SCALE GENOMIC DNA]</scope>
</reference>
<feature type="domain" description="Neprosin PEP catalytic" evidence="2">
    <location>
        <begin position="130"/>
        <end position="376"/>
    </location>
</feature>
<dbReference type="HOGENOM" id="CLU_030538_0_1_1"/>
<dbReference type="InterPro" id="IPR004314">
    <property type="entry name" value="Neprosin"/>
</dbReference>
<feature type="signal peptide" evidence="1">
    <location>
        <begin position="1"/>
        <end position="22"/>
    </location>
</feature>
<keyword evidence="1" id="KW-0732">Signal</keyword>
<protein>
    <recommendedName>
        <fullName evidence="2">Neprosin PEP catalytic domain-containing protein</fullName>
    </recommendedName>
</protein>
<dbReference type="InterPro" id="IPR053168">
    <property type="entry name" value="Glutamic_endopeptidase"/>
</dbReference>
<dbReference type="PANTHER" id="PTHR31589:SF135">
    <property type="entry name" value="OS05G0341100 PROTEIN"/>
    <property type="match status" value="1"/>
</dbReference>